<sequence>MTRVTDGPARLVGARDRHAATAALHAFITTDFRPRSGGSWLLAVKDNIDVAGLPTTGGVAALAAHRPVRDATAVHRLRRAGAHIVGKTNLDELAYGATGDNHWAGRVAHPLDPARIVGGSSAGTAVAVATGVADAGLGTETGCSVRTPAALCGLYGFRPTTGRYPLDGVIPVSPTRDTLGLMARDLTTIRTLDAVIVDEREKGLDNAPDSAPRVGIPLLPFYSGLAPDLRSAVDRLLAQLSVAGWELVVADLPTRALELHARCARTIPFHETPAAMTGYLTRAALPLTFADLAAAVDNPGIAATLNRLVRDPVPEPVYRRTRTRDRPALQALLHRFFHQHALDALLLPTSPITAPILTGCDRIEVGGEEVSAFDTFLRTTDMSSCLGWPAITVPAPRDADGLPFGMDLQTLPGRDLSLLRLAARAARLWNPETL</sequence>
<organism evidence="2 3">
    <name type="scientific">Nocardia tenerifensis</name>
    <dbReference type="NCBI Taxonomy" id="228006"/>
    <lineage>
        <taxon>Bacteria</taxon>
        <taxon>Bacillati</taxon>
        <taxon>Actinomycetota</taxon>
        <taxon>Actinomycetes</taxon>
        <taxon>Mycobacteriales</taxon>
        <taxon>Nocardiaceae</taxon>
        <taxon>Nocardia</taxon>
    </lineage>
</organism>
<keyword evidence="3" id="KW-1185">Reference proteome</keyword>
<dbReference type="Proteomes" id="UP000247569">
    <property type="component" value="Unassembled WGS sequence"/>
</dbReference>
<accession>A0A318KQ57</accession>
<dbReference type="AlphaFoldDB" id="A0A318KQ57"/>
<dbReference type="PANTHER" id="PTHR11895:SF151">
    <property type="entry name" value="GLUTAMYL-TRNA(GLN) AMIDOTRANSFERASE SUBUNIT A"/>
    <property type="match status" value="1"/>
</dbReference>
<evidence type="ECO:0000259" key="1">
    <source>
        <dbReference type="Pfam" id="PF01425"/>
    </source>
</evidence>
<dbReference type="InterPro" id="IPR023631">
    <property type="entry name" value="Amidase_dom"/>
</dbReference>
<dbReference type="Pfam" id="PF01425">
    <property type="entry name" value="Amidase"/>
    <property type="match status" value="1"/>
</dbReference>
<evidence type="ECO:0000313" key="2">
    <source>
        <dbReference type="EMBL" id="PXX71770.1"/>
    </source>
</evidence>
<comment type="caution">
    <text evidence="2">The sequence shown here is derived from an EMBL/GenBank/DDBJ whole genome shotgun (WGS) entry which is preliminary data.</text>
</comment>
<feature type="domain" description="Amidase" evidence="1">
    <location>
        <begin position="42"/>
        <end position="419"/>
    </location>
</feature>
<gene>
    <name evidence="2" type="ORF">DFR70_1011204</name>
</gene>
<dbReference type="InterPro" id="IPR036928">
    <property type="entry name" value="AS_sf"/>
</dbReference>
<dbReference type="Gene3D" id="3.90.1300.10">
    <property type="entry name" value="Amidase signature (AS) domain"/>
    <property type="match status" value="1"/>
</dbReference>
<dbReference type="OrthoDB" id="182039at2"/>
<dbReference type="RefSeq" id="WP_040734304.1">
    <property type="nucleotide sequence ID" value="NZ_QJKF01000001.1"/>
</dbReference>
<dbReference type="PANTHER" id="PTHR11895">
    <property type="entry name" value="TRANSAMIDASE"/>
    <property type="match status" value="1"/>
</dbReference>
<protein>
    <submittedName>
        <fullName evidence="2">Mandelamide amidase</fullName>
    </submittedName>
</protein>
<dbReference type="InterPro" id="IPR000120">
    <property type="entry name" value="Amidase"/>
</dbReference>
<dbReference type="SUPFAM" id="SSF75304">
    <property type="entry name" value="Amidase signature (AS) enzymes"/>
    <property type="match status" value="1"/>
</dbReference>
<evidence type="ECO:0000313" key="3">
    <source>
        <dbReference type="Proteomes" id="UP000247569"/>
    </source>
</evidence>
<name>A0A318KQ57_9NOCA</name>
<proteinExistence type="predicted"/>
<reference evidence="2 3" key="1">
    <citation type="submission" date="2018-05" db="EMBL/GenBank/DDBJ databases">
        <title>Genomic Encyclopedia of Type Strains, Phase IV (KMG-IV): sequencing the most valuable type-strain genomes for metagenomic binning, comparative biology and taxonomic classification.</title>
        <authorList>
            <person name="Goeker M."/>
        </authorList>
    </citation>
    <scope>NUCLEOTIDE SEQUENCE [LARGE SCALE GENOMIC DNA]</scope>
    <source>
        <strain evidence="2 3">DSM 44704</strain>
    </source>
</reference>
<dbReference type="EMBL" id="QJKF01000001">
    <property type="protein sequence ID" value="PXX71770.1"/>
    <property type="molecule type" value="Genomic_DNA"/>
</dbReference>
<dbReference type="GO" id="GO:0003824">
    <property type="term" value="F:catalytic activity"/>
    <property type="evidence" value="ECO:0007669"/>
    <property type="project" value="InterPro"/>
</dbReference>